<gene>
    <name evidence="3" type="ORF">GM50_14925</name>
</gene>
<feature type="compositionally biased region" description="Basic and acidic residues" evidence="1">
    <location>
        <begin position="228"/>
        <end position="245"/>
    </location>
</feature>
<dbReference type="SUPFAM" id="SSF47413">
    <property type="entry name" value="lambda repressor-like DNA-binding domains"/>
    <property type="match status" value="1"/>
</dbReference>
<feature type="domain" description="Cytoskeleton protein RodZ-like C-terminal" evidence="2">
    <location>
        <begin position="175"/>
        <end position="238"/>
    </location>
</feature>
<comment type="caution">
    <text evidence="3">The sequence shown here is derived from an EMBL/GenBank/DDBJ whole genome shotgun (WGS) entry which is preliminary data.</text>
</comment>
<dbReference type="CDD" id="cd00093">
    <property type="entry name" value="HTH_XRE"/>
    <property type="match status" value="1"/>
</dbReference>
<proteinExistence type="predicted"/>
<evidence type="ECO:0000256" key="1">
    <source>
        <dbReference type="SAM" id="MobiDB-lite"/>
    </source>
</evidence>
<reference evidence="3" key="1">
    <citation type="submission" date="2014-05" db="EMBL/GenBank/DDBJ databases">
        <title>Key roles for freshwater Actinobacteria revealed by deep metagenomic sequencing.</title>
        <authorList>
            <person name="Ghai R."/>
            <person name="Mizuno C.M."/>
            <person name="Picazo A."/>
            <person name="Camacho A."/>
            <person name="Rodriguez-Valera F."/>
        </authorList>
    </citation>
    <scope>NUCLEOTIDE SEQUENCE</scope>
</reference>
<name>A0A094PWV8_9ZZZZ</name>
<evidence type="ECO:0000259" key="2">
    <source>
        <dbReference type="Pfam" id="PF13464"/>
    </source>
</evidence>
<dbReference type="InterPro" id="IPR050400">
    <property type="entry name" value="Bact_Cytoskel_RodZ"/>
</dbReference>
<evidence type="ECO:0000313" key="3">
    <source>
        <dbReference type="EMBL" id="KGA16285.1"/>
    </source>
</evidence>
<sequence length="245" mass="26374">MTLGEMIRQAREDAGLSIDELAQIVNLRSRLLVAMEDDDFIQCGGDAYARGHLKNIARATNSSASEFIALFNANHSTDSRSIHSQLVDNNAAAIKSENKRLSWKVLLSASLSIIVIIGVVQFSLDSVQVQDEGAPIVTESPTPTAEPSVTPSAVVTPETEESATTAGVTLVIRAARGDSRIHVVASGETLYKGPLLKGEERSFKDDVSIAIYLSNAGDVDLTLNGEKLPPRGEQNQEIRETFRAN</sequence>
<dbReference type="PANTHER" id="PTHR34475:SF1">
    <property type="entry name" value="CYTOSKELETON PROTEIN RODZ"/>
    <property type="match status" value="1"/>
</dbReference>
<dbReference type="InterPro" id="IPR010982">
    <property type="entry name" value="Lambda_DNA-bd_dom_sf"/>
</dbReference>
<protein>
    <recommendedName>
        <fullName evidence="2">Cytoskeleton protein RodZ-like C-terminal domain-containing protein</fullName>
    </recommendedName>
</protein>
<dbReference type="PANTHER" id="PTHR34475">
    <property type="match status" value="1"/>
</dbReference>
<dbReference type="Pfam" id="PF13413">
    <property type="entry name" value="HTH_25"/>
    <property type="match status" value="1"/>
</dbReference>
<dbReference type="EMBL" id="JNSK01000070">
    <property type="protein sequence ID" value="KGA16285.1"/>
    <property type="molecule type" value="Genomic_DNA"/>
</dbReference>
<dbReference type="InterPro" id="IPR025194">
    <property type="entry name" value="RodZ-like_C"/>
</dbReference>
<dbReference type="AlphaFoldDB" id="A0A094PWV8"/>
<dbReference type="GO" id="GO:0003677">
    <property type="term" value="F:DNA binding"/>
    <property type="evidence" value="ECO:0007669"/>
    <property type="project" value="InterPro"/>
</dbReference>
<dbReference type="Pfam" id="PF13464">
    <property type="entry name" value="RodZ_C"/>
    <property type="match status" value="1"/>
</dbReference>
<dbReference type="Gene3D" id="1.10.260.40">
    <property type="entry name" value="lambda repressor-like DNA-binding domains"/>
    <property type="match status" value="1"/>
</dbReference>
<organism evidence="3">
    <name type="scientific">freshwater metagenome</name>
    <dbReference type="NCBI Taxonomy" id="449393"/>
    <lineage>
        <taxon>unclassified sequences</taxon>
        <taxon>metagenomes</taxon>
        <taxon>ecological metagenomes</taxon>
    </lineage>
</organism>
<dbReference type="InterPro" id="IPR001387">
    <property type="entry name" value="Cro/C1-type_HTH"/>
</dbReference>
<accession>A0A094PWV8</accession>
<feature type="region of interest" description="Disordered" evidence="1">
    <location>
        <begin position="226"/>
        <end position="245"/>
    </location>
</feature>